<evidence type="ECO:0000313" key="10">
    <source>
        <dbReference type="EMBL" id="GJM86510.1"/>
    </source>
</evidence>
<keyword evidence="5" id="KW-0804">Transcription</keyword>
<proteinExistence type="predicted"/>
<evidence type="ECO:0000256" key="6">
    <source>
        <dbReference type="ARBA" id="ARBA00023242"/>
    </source>
</evidence>
<evidence type="ECO:0000259" key="9">
    <source>
        <dbReference type="PROSITE" id="PS51294"/>
    </source>
</evidence>
<dbReference type="Gene3D" id="1.10.10.60">
    <property type="entry name" value="Homeodomain-like"/>
    <property type="match status" value="1"/>
</dbReference>
<organism evidence="10 11">
    <name type="scientific">Eleusine coracana subsp. coracana</name>
    <dbReference type="NCBI Taxonomy" id="191504"/>
    <lineage>
        <taxon>Eukaryota</taxon>
        <taxon>Viridiplantae</taxon>
        <taxon>Streptophyta</taxon>
        <taxon>Embryophyta</taxon>
        <taxon>Tracheophyta</taxon>
        <taxon>Spermatophyta</taxon>
        <taxon>Magnoliopsida</taxon>
        <taxon>Liliopsida</taxon>
        <taxon>Poales</taxon>
        <taxon>Poaceae</taxon>
        <taxon>PACMAD clade</taxon>
        <taxon>Chloridoideae</taxon>
        <taxon>Cynodonteae</taxon>
        <taxon>Eleusininae</taxon>
        <taxon>Eleusine</taxon>
    </lineage>
</organism>
<dbReference type="PROSITE" id="PS51294">
    <property type="entry name" value="HTH_MYB"/>
    <property type="match status" value="1"/>
</dbReference>
<dbReference type="GO" id="GO:0003677">
    <property type="term" value="F:DNA binding"/>
    <property type="evidence" value="ECO:0007669"/>
    <property type="project" value="UniProtKB-KW"/>
</dbReference>
<dbReference type="Pfam" id="PF00249">
    <property type="entry name" value="Myb_DNA-binding"/>
    <property type="match status" value="1"/>
</dbReference>
<feature type="domain" description="Myb-like" evidence="8">
    <location>
        <begin position="77"/>
        <end position="101"/>
    </location>
</feature>
<evidence type="ECO:0000256" key="7">
    <source>
        <dbReference type="SAM" id="MobiDB-lite"/>
    </source>
</evidence>
<dbReference type="PANTHER" id="PTHR47997:SF11">
    <property type="entry name" value="TRANSCRIPTION FACTOR LAF1"/>
    <property type="match status" value="1"/>
</dbReference>
<name>A0AAV5BLH6_ELECO</name>
<dbReference type="Proteomes" id="UP001054889">
    <property type="component" value="Unassembled WGS sequence"/>
</dbReference>
<reference evidence="10" key="2">
    <citation type="submission" date="2021-12" db="EMBL/GenBank/DDBJ databases">
        <title>Resequencing data analysis of finger millet.</title>
        <authorList>
            <person name="Hatakeyama M."/>
            <person name="Aluri S."/>
            <person name="Balachadran M.T."/>
            <person name="Sivarajan S.R."/>
            <person name="Poveda L."/>
            <person name="Shimizu-Inatsugi R."/>
            <person name="Schlapbach R."/>
            <person name="Sreeman S.M."/>
            <person name="Shimizu K.K."/>
        </authorList>
    </citation>
    <scope>NUCLEOTIDE SEQUENCE</scope>
</reference>
<dbReference type="PROSITE" id="PS50090">
    <property type="entry name" value="MYB_LIKE"/>
    <property type="match status" value="1"/>
</dbReference>
<dbReference type="PANTHER" id="PTHR47997">
    <property type="entry name" value="MYB DOMAIN PROTEIN 55"/>
    <property type="match status" value="1"/>
</dbReference>
<dbReference type="CDD" id="cd00167">
    <property type="entry name" value="SANT"/>
    <property type="match status" value="1"/>
</dbReference>
<reference evidence="10" key="1">
    <citation type="journal article" date="2018" name="DNA Res.">
        <title>Multiple hybrid de novo genome assembly of finger millet, an orphan allotetraploid crop.</title>
        <authorList>
            <person name="Hatakeyama M."/>
            <person name="Aluri S."/>
            <person name="Balachadran M.T."/>
            <person name="Sivarajan S.R."/>
            <person name="Patrignani A."/>
            <person name="Gruter S."/>
            <person name="Poveda L."/>
            <person name="Shimizu-Inatsugi R."/>
            <person name="Baeten J."/>
            <person name="Francoijs K.J."/>
            <person name="Nataraja K.N."/>
            <person name="Reddy Y.A.N."/>
            <person name="Phadnis S."/>
            <person name="Ravikumar R.L."/>
            <person name="Schlapbach R."/>
            <person name="Sreeman S.M."/>
            <person name="Shimizu K.K."/>
        </authorList>
    </citation>
    <scope>NUCLEOTIDE SEQUENCE</scope>
</reference>
<evidence type="ECO:0000256" key="5">
    <source>
        <dbReference type="ARBA" id="ARBA00023163"/>
    </source>
</evidence>
<keyword evidence="11" id="KW-1185">Reference proteome</keyword>
<dbReference type="AlphaFoldDB" id="A0AAV5BLH6"/>
<feature type="region of interest" description="Disordered" evidence="7">
    <location>
        <begin position="103"/>
        <end position="161"/>
    </location>
</feature>
<dbReference type="InterPro" id="IPR009057">
    <property type="entry name" value="Homeodomain-like_sf"/>
</dbReference>
<evidence type="ECO:0000256" key="3">
    <source>
        <dbReference type="ARBA" id="ARBA00023015"/>
    </source>
</evidence>
<comment type="caution">
    <text evidence="10">The sequence shown here is derived from an EMBL/GenBank/DDBJ whole genome shotgun (WGS) entry which is preliminary data.</text>
</comment>
<keyword evidence="6" id="KW-0539">Nucleus</keyword>
<evidence type="ECO:0000259" key="8">
    <source>
        <dbReference type="PROSITE" id="PS50090"/>
    </source>
</evidence>
<dbReference type="EMBL" id="BQKI01000001">
    <property type="protein sequence ID" value="GJM86510.1"/>
    <property type="molecule type" value="Genomic_DNA"/>
</dbReference>
<keyword evidence="3" id="KW-0805">Transcription regulation</keyword>
<keyword evidence="2" id="KW-0677">Repeat</keyword>
<dbReference type="InterPro" id="IPR051953">
    <property type="entry name" value="Plant_SW-associated_TFs"/>
</dbReference>
<feature type="compositionally biased region" description="Basic and acidic residues" evidence="7">
    <location>
        <begin position="107"/>
        <end position="121"/>
    </location>
</feature>
<dbReference type="InterPro" id="IPR001005">
    <property type="entry name" value="SANT/Myb"/>
</dbReference>
<evidence type="ECO:0000256" key="1">
    <source>
        <dbReference type="ARBA" id="ARBA00004123"/>
    </source>
</evidence>
<evidence type="ECO:0000313" key="11">
    <source>
        <dbReference type="Proteomes" id="UP001054889"/>
    </source>
</evidence>
<accession>A0AAV5BLH6</accession>
<dbReference type="GO" id="GO:0005634">
    <property type="term" value="C:nucleus"/>
    <property type="evidence" value="ECO:0007669"/>
    <property type="project" value="UniProtKB-SubCell"/>
</dbReference>
<protein>
    <submittedName>
        <fullName evidence="10">Uncharacterized protein</fullName>
    </submittedName>
</protein>
<evidence type="ECO:0000256" key="4">
    <source>
        <dbReference type="ARBA" id="ARBA00023125"/>
    </source>
</evidence>
<gene>
    <name evidence="10" type="primary">ga02376</name>
    <name evidence="10" type="ORF">PR202_ga02376</name>
</gene>
<feature type="domain" description="HTH myb-type" evidence="9">
    <location>
        <begin position="75"/>
        <end position="105"/>
    </location>
</feature>
<dbReference type="SUPFAM" id="SSF46689">
    <property type="entry name" value="Homeodomain-like"/>
    <property type="match status" value="1"/>
</dbReference>
<comment type="subcellular location">
    <subcellularLocation>
        <location evidence="1">Nucleus</location>
    </subcellularLocation>
</comment>
<evidence type="ECO:0000256" key="2">
    <source>
        <dbReference type="ARBA" id="ARBA00022737"/>
    </source>
</evidence>
<sequence>MRGHSSQQICPDSVSVQPPTEPTLATMTLTVTVTTAATNLLVLVIQASRISSGLQSPHAVKVRLTKYNLNSLALAKRWSKIAACLPGRTDNEIKNVWNTHLKKKKVAQREQQKAGAAKKDGSPSGDTPITSSSASSSTTSVNSSGDAGEQCGTSKEPDAVDIIPPLEPEIDISDMLVDAFPAAQEPMPPSSPCSSSSLTTCVGGGAGDLIELPVIDIEPEIWSIIDGVPDGPGASHGDATVPCTTGTAANTSEAGEASSDWWLENLEKELGLWGPPEDSQAQSDLLGQMGFTEGDPVSTYFQGASTTAELPEIGSPAVLL</sequence>
<dbReference type="InterPro" id="IPR017930">
    <property type="entry name" value="Myb_dom"/>
</dbReference>
<feature type="compositionally biased region" description="Low complexity" evidence="7">
    <location>
        <begin position="124"/>
        <end position="144"/>
    </location>
</feature>
<keyword evidence="4" id="KW-0238">DNA-binding</keyword>